<dbReference type="PANTHER" id="PTHR31677:SF157">
    <property type="entry name" value="AP2_ERF DOMAIN-CONTAINING PROTEIN"/>
    <property type="match status" value="1"/>
</dbReference>
<evidence type="ECO:0000256" key="2">
    <source>
        <dbReference type="ARBA" id="ARBA00023015"/>
    </source>
</evidence>
<feature type="domain" description="AP2/ERF" evidence="7">
    <location>
        <begin position="45"/>
        <end position="102"/>
    </location>
</feature>
<name>A0AAV5CSK5_ELECO</name>
<dbReference type="InterPro" id="IPR036955">
    <property type="entry name" value="AP2/ERF_dom_sf"/>
</dbReference>
<dbReference type="SUPFAM" id="SSF54171">
    <property type="entry name" value="DNA-binding domain"/>
    <property type="match status" value="1"/>
</dbReference>
<gene>
    <name evidence="8" type="primary">ga18073</name>
    <name evidence="8" type="ORF">PR202_ga18073</name>
</gene>
<dbReference type="FunFam" id="3.30.730.10:FF:000001">
    <property type="entry name" value="Ethylene-responsive transcription factor 2"/>
    <property type="match status" value="1"/>
</dbReference>
<feature type="region of interest" description="Disordered" evidence="6">
    <location>
        <begin position="20"/>
        <end position="42"/>
    </location>
</feature>
<dbReference type="AlphaFoldDB" id="A0AAV5CSK5"/>
<keyword evidence="4" id="KW-0804">Transcription</keyword>
<dbReference type="Gene3D" id="3.30.730.10">
    <property type="entry name" value="AP2/ERF domain"/>
    <property type="match status" value="1"/>
</dbReference>
<protein>
    <recommendedName>
        <fullName evidence="7">AP2/ERF domain-containing protein</fullName>
    </recommendedName>
</protein>
<proteinExistence type="predicted"/>
<dbReference type="GO" id="GO:0003700">
    <property type="term" value="F:DNA-binding transcription factor activity"/>
    <property type="evidence" value="ECO:0007669"/>
    <property type="project" value="InterPro"/>
</dbReference>
<dbReference type="PANTHER" id="PTHR31677">
    <property type="entry name" value="AP2 DOMAIN CLASS TRANSCRIPTION FACTOR"/>
    <property type="match status" value="1"/>
</dbReference>
<dbReference type="GO" id="GO:0005634">
    <property type="term" value="C:nucleus"/>
    <property type="evidence" value="ECO:0007669"/>
    <property type="project" value="UniProtKB-SubCell"/>
</dbReference>
<dbReference type="PRINTS" id="PR00367">
    <property type="entry name" value="ETHRSPELEMNT"/>
</dbReference>
<comment type="caution">
    <text evidence="8">The sequence shown here is derived from an EMBL/GenBank/DDBJ whole genome shotgun (WGS) entry which is preliminary data.</text>
</comment>
<sequence>MEVTIDQPVVVCAVDPSPALPPQATAAVGGGKRKLPATGGAAERRFRGVRKRPWGKYAAEIRDPQSGTRLWLGTFDTAEEAARKYDSFARQFRGPAAMTNFPAPPSTPGRLPVPAAHQDGVSSNEESSDESQLVVGSPVSVLRTMPADETAAPEEAADADGPVPLKSTDAAADTRQEPSSPAHNAADGGPKCPFSADALLPQVDDDFLFLFGEPAHDDILQQPLIDYMANSAPLDLGDLPIWTGCLGGGSGFSDIADDLFAGGGPAI</sequence>
<organism evidence="8 9">
    <name type="scientific">Eleusine coracana subsp. coracana</name>
    <dbReference type="NCBI Taxonomy" id="191504"/>
    <lineage>
        <taxon>Eukaryota</taxon>
        <taxon>Viridiplantae</taxon>
        <taxon>Streptophyta</taxon>
        <taxon>Embryophyta</taxon>
        <taxon>Tracheophyta</taxon>
        <taxon>Spermatophyta</taxon>
        <taxon>Magnoliopsida</taxon>
        <taxon>Liliopsida</taxon>
        <taxon>Poales</taxon>
        <taxon>Poaceae</taxon>
        <taxon>PACMAD clade</taxon>
        <taxon>Chloridoideae</taxon>
        <taxon>Cynodonteae</taxon>
        <taxon>Eleusininae</taxon>
        <taxon>Eleusine</taxon>
    </lineage>
</organism>
<evidence type="ECO:0000256" key="5">
    <source>
        <dbReference type="ARBA" id="ARBA00023242"/>
    </source>
</evidence>
<dbReference type="EMBL" id="BQKI01000008">
    <property type="protein sequence ID" value="GJN00852.1"/>
    <property type="molecule type" value="Genomic_DNA"/>
</dbReference>
<comment type="subcellular location">
    <subcellularLocation>
        <location evidence="1">Nucleus</location>
    </subcellularLocation>
</comment>
<dbReference type="Pfam" id="PF00847">
    <property type="entry name" value="AP2"/>
    <property type="match status" value="1"/>
</dbReference>
<keyword evidence="5" id="KW-0539">Nucleus</keyword>
<keyword evidence="3" id="KW-0238">DNA-binding</keyword>
<evidence type="ECO:0000259" key="7">
    <source>
        <dbReference type="PROSITE" id="PS51032"/>
    </source>
</evidence>
<evidence type="ECO:0000313" key="8">
    <source>
        <dbReference type="EMBL" id="GJN00852.1"/>
    </source>
</evidence>
<accession>A0AAV5CSK5</accession>
<evidence type="ECO:0000256" key="1">
    <source>
        <dbReference type="ARBA" id="ARBA00004123"/>
    </source>
</evidence>
<reference evidence="8" key="1">
    <citation type="journal article" date="2018" name="DNA Res.">
        <title>Multiple hybrid de novo genome assembly of finger millet, an orphan allotetraploid crop.</title>
        <authorList>
            <person name="Hatakeyama M."/>
            <person name="Aluri S."/>
            <person name="Balachadran M.T."/>
            <person name="Sivarajan S.R."/>
            <person name="Patrignani A."/>
            <person name="Gruter S."/>
            <person name="Poveda L."/>
            <person name="Shimizu-Inatsugi R."/>
            <person name="Baeten J."/>
            <person name="Francoijs K.J."/>
            <person name="Nataraja K.N."/>
            <person name="Reddy Y.A.N."/>
            <person name="Phadnis S."/>
            <person name="Ravikumar R.L."/>
            <person name="Schlapbach R."/>
            <person name="Sreeman S.M."/>
            <person name="Shimizu K.K."/>
        </authorList>
    </citation>
    <scope>NUCLEOTIDE SEQUENCE</scope>
</reference>
<evidence type="ECO:0000256" key="4">
    <source>
        <dbReference type="ARBA" id="ARBA00023163"/>
    </source>
</evidence>
<dbReference type="Proteomes" id="UP001054889">
    <property type="component" value="Unassembled WGS sequence"/>
</dbReference>
<evidence type="ECO:0000256" key="3">
    <source>
        <dbReference type="ARBA" id="ARBA00023125"/>
    </source>
</evidence>
<dbReference type="InterPro" id="IPR016177">
    <property type="entry name" value="DNA-bd_dom_sf"/>
</dbReference>
<keyword evidence="2" id="KW-0805">Transcription regulation</keyword>
<keyword evidence="9" id="KW-1185">Reference proteome</keyword>
<dbReference type="CDD" id="cd00018">
    <property type="entry name" value="AP2"/>
    <property type="match status" value="1"/>
</dbReference>
<feature type="region of interest" description="Disordered" evidence="6">
    <location>
        <begin position="149"/>
        <end position="190"/>
    </location>
</feature>
<dbReference type="PROSITE" id="PS51032">
    <property type="entry name" value="AP2_ERF"/>
    <property type="match status" value="1"/>
</dbReference>
<feature type="region of interest" description="Disordered" evidence="6">
    <location>
        <begin position="97"/>
        <end position="135"/>
    </location>
</feature>
<dbReference type="InterPro" id="IPR001471">
    <property type="entry name" value="AP2/ERF_dom"/>
</dbReference>
<dbReference type="SMART" id="SM00380">
    <property type="entry name" value="AP2"/>
    <property type="match status" value="1"/>
</dbReference>
<evidence type="ECO:0000313" key="9">
    <source>
        <dbReference type="Proteomes" id="UP001054889"/>
    </source>
</evidence>
<evidence type="ECO:0000256" key="6">
    <source>
        <dbReference type="SAM" id="MobiDB-lite"/>
    </source>
</evidence>
<reference evidence="8" key="2">
    <citation type="submission" date="2021-12" db="EMBL/GenBank/DDBJ databases">
        <title>Resequencing data analysis of finger millet.</title>
        <authorList>
            <person name="Hatakeyama M."/>
            <person name="Aluri S."/>
            <person name="Balachadran M.T."/>
            <person name="Sivarajan S.R."/>
            <person name="Poveda L."/>
            <person name="Shimizu-Inatsugi R."/>
            <person name="Schlapbach R."/>
            <person name="Sreeman S.M."/>
            <person name="Shimizu K.K."/>
        </authorList>
    </citation>
    <scope>NUCLEOTIDE SEQUENCE</scope>
</reference>
<dbReference type="GO" id="GO:0003677">
    <property type="term" value="F:DNA binding"/>
    <property type="evidence" value="ECO:0007669"/>
    <property type="project" value="UniProtKB-KW"/>
</dbReference>